<dbReference type="AlphaFoldDB" id="A0AAN9Y982"/>
<accession>A0AAN9Y982</accession>
<comment type="caution">
    <text evidence="1">The sequence shown here is derived from an EMBL/GenBank/DDBJ whole genome shotgun (WGS) entry which is preliminary data.</text>
</comment>
<gene>
    <name evidence="1" type="ORF">V9T40_003800</name>
</gene>
<organism evidence="1 2">
    <name type="scientific">Parthenolecanium corni</name>
    <dbReference type="NCBI Taxonomy" id="536013"/>
    <lineage>
        <taxon>Eukaryota</taxon>
        <taxon>Metazoa</taxon>
        <taxon>Ecdysozoa</taxon>
        <taxon>Arthropoda</taxon>
        <taxon>Hexapoda</taxon>
        <taxon>Insecta</taxon>
        <taxon>Pterygota</taxon>
        <taxon>Neoptera</taxon>
        <taxon>Paraneoptera</taxon>
        <taxon>Hemiptera</taxon>
        <taxon>Sternorrhyncha</taxon>
        <taxon>Coccoidea</taxon>
        <taxon>Coccidae</taxon>
        <taxon>Parthenolecanium</taxon>
    </lineage>
</organism>
<protein>
    <submittedName>
        <fullName evidence="1">Uncharacterized protein</fullName>
    </submittedName>
</protein>
<name>A0AAN9Y982_9HEMI</name>
<reference evidence="1 2" key="1">
    <citation type="submission" date="2024-03" db="EMBL/GenBank/DDBJ databases">
        <title>Adaptation during the transition from Ophiocordyceps entomopathogen to insect associate is accompanied by gene loss and intensified selection.</title>
        <authorList>
            <person name="Ward C.M."/>
            <person name="Onetto C.A."/>
            <person name="Borneman A.R."/>
        </authorList>
    </citation>
    <scope>NUCLEOTIDE SEQUENCE [LARGE SCALE GENOMIC DNA]</scope>
    <source>
        <strain evidence="1">AWRI1</strain>
        <tissue evidence="1">Single Adult Female</tissue>
    </source>
</reference>
<dbReference type="EMBL" id="JBBCAQ010000006">
    <property type="protein sequence ID" value="KAK7603801.1"/>
    <property type="molecule type" value="Genomic_DNA"/>
</dbReference>
<keyword evidence="2" id="KW-1185">Reference proteome</keyword>
<sequence>MRTLLPALQPIHTKQKHWFVSHPTTTSGRQVYRELHGVTKSSCNAIPSTSMPAKEPTDFTSDWMKRGYLMTIFRQ</sequence>
<evidence type="ECO:0000313" key="1">
    <source>
        <dbReference type="EMBL" id="KAK7603801.1"/>
    </source>
</evidence>
<dbReference type="Proteomes" id="UP001367676">
    <property type="component" value="Unassembled WGS sequence"/>
</dbReference>
<evidence type="ECO:0000313" key="2">
    <source>
        <dbReference type="Proteomes" id="UP001367676"/>
    </source>
</evidence>
<proteinExistence type="predicted"/>